<dbReference type="Proteomes" id="UP000839733">
    <property type="component" value="Unassembled WGS sequence"/>
</dbReference>
<evidence type="ECO:0000313" key="10">
    <source>
        <dbReference type="EMBL" id="EBR8574802.1"/>
    </source>
</evidence>
<gene>
    <name evidence="9" type="ORF">D6K54_27225</name>
    <name evidence="11" type="ORF">D6S17_26530</name>
    <name evidence="10" type="ORF">DOV67_25285</name>
    <name evidence="12" type="ORF">EZX71_26865</name>
</gene>
<dbReference type="Proteomes" id="UP000839631">
    <property type="component" value="Unassembled WGS sequence"/>
</dbReference>
<dbReference type="PANTHER" id="PTHR43124">
    <property type="entry name" value="PURINE EFFLUX PUMP PBUE"/>
    <property type="match status" value="1"/>
</dbReference>
<dbReference type="EMBL" id="AAKVUB010000062">
    <property type="protein sequence ID" value="ECW2471497.1"/>
    <property type="molecule type" value="Genomic_DNA"/>
</dbReference>
<evidence type="ECO:0000313" key="9">
    <source>
        <dbReference type="EMBL" id="EAC0790354.1"/>
    </source>
</evidence>
<keyword evidence="6 7" id="KW-0472">Membrane</keyword>
<dbReference type="Proteomes" id="UP000839708">
    <property type="component" value="Unassembled WGS sequence"/>
</dbReference>
<dbReference type="InterPro" id="IPR036259">
    <property type="entry name" value="MFS_trans_sf"/>
</dbReference>
<feature type="transmembrane region" description="Helical" evidence="7">
    <location>
        <begin position="211"/>
        <end position="232"/>
    </location>
</feature>
<dbReference type="EMBL" id="AAHPHN010000079">
    <property type="protein sequence ID" value="EBY8645030.1"/>
    <property type="molecule type" value="Genomic_DNA"/>
</dbReference>
<protein>
    <submittedName>
        <fullName evidence="9">MFS transporter</fullName>
    </submittedName>
</protein>
<feature type="transmembrane region" description="Helical" evidence="7">
    <location>
        <begin position="276"/>
        <end position="293"/>
    </location>
</feature>
<evidence type="ECO:0000256" key="7">
    <source>
        <dbReference type="SAM" id="Phobius"/>
    </source>
</evidence>
<dbReference type="PROSITE" id="PS50850">
    <property type="entry name" value="MFS"/>
    <property type="match status" value="1"/>
</dbReference>
<comment type="subcellular location">
    <subcellularLocation>
        <location evidence="1">Cell inner membrane</location>
        <topology evidence="1">Multi-pass membrane protein</topology>
    </subcellularLocation>
</comment>
<feature type="transmembrane region" description="Helical" evidence="7">
    <location>
        <begin position="44"/>
        <end position="65"/>
    </location>
</feature>
<dbReference type="GO" id="GO:0022857">
    <property type="term" value="F:transmembrane transporter activity"/>
    <property type="evidence" value="ECO:0007669"/>
    <property type="project" value="InterPro"/>
</dbReference>
<dbReference type="GO" id="GO:0005886">
    <property type="term" value="C:plasma membrane"/>
    <property type="evidence" value="ECO:0007669"/>
    <property type="project" value="UniProtKB-SubCell"/>
</dbReference>
<dbReference type="Pfam" id="PF07690">
    <property type="entry name" value="MFS_1"/>
    <property type="match status" value="1"/>
</dbReference>
<keyword evidence="3" id="KW-0997">Cell inner membrane</keyword>
<evidence type="ECO:0000313" key="12">
    <source>
        <dbReference type="EMBL" id="ECW2471497.1"/>
    </source>
</evidence>
<feature type="transmembrane region" description="Helical" evidence="7">
    <location>
        <begin position="95"/>
        <end position="116"/>
    </location>
</feature>
<evidence type="ECO:0000256" key="5">
    <source>
        <dbReference type="ARBA" id="ARBA00022989"/>
    </source>
</evidence>
<feature type="transmembrane region" description="Helical" evidence="7">
    <location>
        <begin position="365"/>
        <end position="387"/>
    </location>
</feature>
<dbReference type="InterPro" id="IPR011701">
    <property type="entry name" value="MFS"/>
</dbReference>
<dbReference type="PANTHER" id="PTHR43124:SF3">
    <property type="entry name" value="CHLORAMPHENICOL EFFLUX PUMP RV0191"/>
    <property type="match status" value="1"/>
</dbReference>
<feature type="transmembrane region" description="Helical" evidence="7">
    <location>
        <begin position="299"/>
        <end position="319"/>
    </location>
</feature>
<reference evidence="9" key="1">
    <citation type="submission" date="2018-09" db="EMBL/GenBank/DDBJ databases">
        <authorList>
            <person name="Ashton P.M."/>
            <person name="Dallman T."/>
            <person name="Nair S."/>
            <person name="De Pinna E."/>
            <person name="Peters T."/>
            <person name="Grant K."/>
        </authorList>
    </citation>
    <scope>NUCLEOTIDE SEQUENCE [LARGE SCALE GENOMIC DNA]</scope>
    <source>
        <strain evidence="11">140692</strain>
        <strain evidence="12">367309</strain>
        <strain evidence="9">412099</strain>
        <strain evidence="10">498895</strain>
    </source>
</reference>
<evidence type="ECO:0000256" key="6">
    <source>
        <dbReference type="ARBA" id="ARBA00023136"/>
    </source>
</evidence>
<evidence type="ECO:0000256" key="4">
    <source>
        <dbReference type="ARBA" id="ARBA00022692"/>
    </source>
</evidence>
<evidence type="ECO:0000256" key="1">
    <source>
        <dbReference type="ARBA" id="ARBA00004429"/>
    </source>
</evidence>
<keyword evidence="5 7" id="KW-1133">Transmembrane helix</keyword>
<dbReference type="SUPFAM" id="SSF103473">
    <property type="entry name" value="MFS general substrate transporter"/>
    <property type="match status" value="1"/>
</dbReference>
<accession>A0A3Z6QTM9</accession>
<name>A0A3Z6QTM9_SALEB</name>
<keyword evidence="4 7" id="KW-0812">Transmembrane</keyword>
<feature type="transmembrane region" description="Helical" evidence="7">
    <location>
        <begin position="162"/>
        <end position="179"/>
    </location>
</feature>
<evidence type="ECO:0000256" key="2">
    <source>
        <dbReference type="ARBA" id="ARBA00022475"/>
    </source>
</evidence>
<dbReference type="InterPro" id="IPR020846">
    <property type="entry name" value="MFS_dom"/>
</dbReference>
<dbReference type="InterPro" id="IPR050189">
    <property type="entry name" value="MFS_Efflux_Transporters"/>
</dbReference>
<dbReference type="AlphaFoldDB" id="A0A3Z6QTM9"/>
<evidence type="ECO:0000313" key="11">
    <source>
        <dbReference type="EMBL" id="EBY8645030.1"/>
    </source>
</evidence>
<comment type="caution">
    <text evidence="9">The sequence shown here is derived from an EMBL/GenBank/DDBJ whole genome shotgun (WGS) entry which is preliminary data.</text>
</comment>
<dbReference type="Gene3D" id="1.20.1250.20">
    <property type="entry name" value="MFS general substrate transporter like domains"/>
    <property type="match status" value="2"/>
</dbReference>
<feature type="transmembrane region" description="Helical" evidence="7">
    <location>
        <begin position="244"/>
        <end position="264"/>
    </location>
</feature>
<dbReference type="EMBL" id="AAGTQF010000109">
    <property type="protein sequence ID" value="EBR8574802.1"/>
    <property type="molecule type" value="Genomic_DNA"/>
</dbReference>
<sequence length="396" mass="44913">MRKYFIWLLVFTVYAVFTIGWVSTGQLMPSIQHELNINTQQATLITTTISIAKIFGAFFAGWLVYKFGMRKGYFIGCLFISTGIFMSFADSYYAILIIRFLQGLGSACALVSLSPVTQKYFTGRQKNLFVSINITSNTIGNIIALLFAGWIASKIGHWQEALSLYSWINLVLILVWLTVTRKEDNQDAQVLMNKKNEFINVLKSRVTWGMVAYYIGPILFLNSSFLFFPTYFQEYSGLDKTSLAIHLAPALVSVAMLFAPFFGFWLKRKGVNFKKMFVISPLLTALAGIVLLVSKNDAVIMTASVMAGFFFEMATPFLFNLPVDMQDGTVEKTSYTMSVFWSLTYIIVNINNEIIAFSVDKTGSFTFGFTYLFVLMALFVPLSLWILPKREYFIKE</sequence>
<feature type="transmembrane region" description="Helical" evidence="7">
    <location>
        <begin position="339"/>
        <end position="359"/>
    </location>
</feature>
<evidence type="ECO:0000256" key="3">
    <source>
        <dbReference type="ARBA" id="ARBA00022519"/>
    </source>
</evidence>
<feature type="transmembrane region" description="Helical" evidence="7">
    <location>
        <begin position="72"/>
        <end position="89"/>
    </location>
</feature>
<feature type="domain" description="Major facilitator superfamily (MFS) profile" evidence="8">
    <location>
        <begin position="4"/>
        <end position="391"/>
    </location>
</feature>
<feature type="transmembrane region" description="Helical" evidence="7">
    <location>
        <begin position="128"/>
        <end position="150"/>
    </location>
</feature>
<keyword evidence="2" id="KW-1003">Cell membrane</keyword>
<feature type="transmembrane region" description="Helical" evidence="7">
    <location>
        <begin position="5"/>
        <end position="24"/>
    </location>
</feature>
<organism evidence="9">
    <name type="scientific">Salmonella enterica subsp. enterica serovar Java</name>
    <dbReference type="NCBI Taxonomy" id="224729"/>
    <lineage>
        <taxon>Bacteria</taxon>
        <taxon>Pseudomonadati</taxon>
        <taxon>Pseudomonadota</taxon>
        <taxon>Gammaproteobacteria</taxon>
        <taxon>Enterobacterales</taxon>
        <taxon>Enterobacteriaceae</taxon>
        <taxon>Salmonella</taxon>
    </lineage>
</organism>
<dbReference type="EMBL" id="AAAGSE010000077">
    <property type="protein sequence ID" value="EAC0790354.1"/>
    <property type="molecule type" value="Genomic_DNA"/>
</dbReference>
<evidence type="ECO:0000259" key="8">
    <source>
        <dbReference type="PROSITE" id="PS50850"/>
    </source>
</evidence>
<proteinExistence type="predicted"/>